<evidence type="ECO:0000256" key="2">
    <source>
        <dbReference type="ARBA" id="ARBA00010222"/>
    </source>
</evidence>
<evidence type="ECO:0000256" key="6">
    <source>
        <dbReference type="ARBA" id="ARBA00023242"/>
    </source>
</evidence>
<evidence type="ECO:0000256" key="4">
    <source>
        <dbReference type="ARBA" id="ARBA00023015"/>
    </source>
</evidence>
<sequence>MEGFVKDYLQTTAERYLPTYYSNMCLRLLPIFELIINRMFEHMPNARIVDTVLPIAHNLFRVHAAPVTFLYHTLFVYEKKLREKAPFRQSLIIGMI</sequence>
<evidence type="ECO:0000256" key="3">
    <source>
        <dbReference type="ARBA" id="ARBA00019696"/>
    </source>
</evidence>
<gene>
    <name evidence="8" type="ORF">BYL167_LOCUS57070</name>
</gene>
<accession>A0A8S3EB53</accession>
<dbReference type="PANTHER" id="PTHR12691:SF10">
    <property type="entry name" value="MEDIATOR OF RNA POLYMERASE II TRANSCRIPTION SUBUNIT 23"/>
    <property type="match status" value="1"/>
</dbReference>
<organism evidence="8 9">
    <name type="scientific">Rotaria magnacalcarata</name>
    <dbReference type="NCBI Taxonomy" id="392030"/>
    <lineage>
        <taxon>Eukaryota</taxon>
        <taxon>Metazoa</taxon>
        <taxon>Spiralia</taxon>
        <taxon>Gnathifera</taxon>
        <taxon>Rotifera</taxon>
        <taxon>Eurotatoria</taxon>
        <taxon>Bdelloidea</taxon>
        <taxon>Philodinida</taxon>
        <taxon>Philodinidae</taxon>
        <taxon>Rotaria</taxon>
    </lineage>
</organism>
<dbReference type="GO" id="GO:0005667">
    <property type="term" value="C:transcription regulator complex"/>
    <property type="evidence" value="ECO:0007669"/>
    <property type="project" value="TreeGrafter"/>
</dbReference>
<dbReference type="EMBL" id="CAJOBH010224192">
    <property type="protein sequence ID" value="CAF5042235.1"/>
    <property type="molecule type" value="Genomic_DNA"/>
</dbReference>
<dbReference type="GO" id="GO:0006357">
    <property type="term" value="P:regulation of transcription by RNA polymerase II"/>
    <property type="evidence" value="ECO:0007669"/>
    <property type="project" value="TreeGrafter"/>
</dbReference>
<feature type="non-terminal residue" evidence="8">
    <location>
        <position position="1"/>
    </location>
</feature>
<keyword evidence="4" id="KW-0805">Transcription regulation</keyword>
<keyword evidence="5" id="KW-0804">Transcription</keyword>
<dbReference type="Proteomes" id="UP000681967">
    <property type="component" value="Unassembled WGS sequence"/>
</dbReference>
<protein>
    <recommendedName>
        <fullName evidence="3">Mediator of RNA polymerase II transcription subunit 23</fullName>
    </recommendedName>
    <alternativeName>
        <fullName evidence="7">Mediator complex subunit 23</fullName>
    </alternativeName>
</protein>
<proteinExistence type="inferred from homology"/>
<evidence type="ECO:0000313" key="8">
    <source>
        <dbReference type="EMBL" id="CAF5042235.1"/>
    </source>
</evidence>
<dbReference type="AlphaFoldDB" id="A0A8S3EB53"/>
<dbReference type="GO" id="GO:0016592">
    <property type="term" value="C:mediator complex"/>
    <property type="evidence" value="ECO:0007669"/>
    <property type="project" value="TreeGrafter"/>
</dbReference>
<dbReference type="PANTHER" id="PTHR12691">
    <property type="entry name" value="MEDIATOR OF RNA POLYMERASE II TRANSCRIPTION SUBUNIT 23"/>
    <property type="match status" value="1"/>
</dbReference>
<reference evidence="8" key="1">
    <citation type="submission" date="2021-02" db="EMBL/GenBank/DDBJ databases">
        <authorList>
            <person name="Nowell W R."/>
        </authorList>
    </citation>
    <scope>NUCLEOTIDE SEQUENCE</scope>
</reference>
<name>A0A8S3EB53_9BILA</name>
<comment type="subcellular location">
    <subcellularLocation>
        <location evidence="1">Nucleus</location>
    </subcellularLocation>
</comment>
<comment type="similarity">
    <text evidence="2">Belongs to the Mediator complex subunit 23 family.</text>
</comment>
<evidence type="ECO:0000313" key="9">
    <source>
        <dbReference type="Proteomes" id="UP000681967"/>
    </source>
</evidence>
<dbReference type="InterPro" id="IPR021629">
    <property type="entry name" value="Mediator_Med23"/>
</dbReference>
<keyword evidence="6" id="KW-0539">Nucleus</keyword>
<evidence type="ECO:0000256" key="7">
    <source>
        <dbReference type="ARBA" id="ARBA00031961"/>
    </source>
</evidence>
<comment type="caution">
    <text evidence="8">The sequence shown here is derived from an EMBL/GenBank/DDBJ whole genome shotgun (WGS) entry which is preliminary data.</text>
</comment>
<dbReference type="Pfam" id="PF11573">
    <property type="entry name" value="Med23"/>
    <property type="match status" value="1"/>
</dbReference>
<dbReference type="GO" id="GO:0010628">
    <property type="term" value="P:positive regulation of gene expression"/>
    <property type="evidence" value="ECO:0007669"/>
    <property type="project" value="TreeGrafter"/>
</dbReference>
<evidence type="ECO:0000256" key="1">
    <source>
        <dbReference type="ARBA" id="ARBA00004123"/>
    </source>
</evidence>
<evidence type="ECO:0000256" key="5">
    <source>
        <dbReference type="ARBA" id="ARBA00023163"/>
    </source>
</evidence>